<gene>
    <name evidence="1" type="ORF">BT67DRAFT_438562</name>
</gene>
<protein>
    <submittedName>
        <fullName evidence="1">Uncharacterized protein</fullName>
    </submittedName>
</protein>
<reference evidence="1" key="1">
    <citation type="journal article" date="2023" name="Mol. Phylogenet. Evol.">
        <title>Genome-scale phylogeny and comparative genomics of the fungal order Sordariales.</title>
        <authorList>
            <person name="Hensen N."/>
            <person name="Bonometti L."/>
            <person name="Westerberg I."/>
            <person name="Brannstrom I.O."/>
            <person name="Guillou S."/>
            <person name="Cros-Aarteil S."/>
            <person name="Calhoun S."/>
            <person name="Haridas S."/>
            <person name="Kuo A."/>
            <person name="Mondo S."/>
            <person name="Pangilinan J."/>
            <person name="Riley R."/>
            <person name="LaButti K."/>
            <person name="Andreopoulos B."/>
            <person name="Lipzen A."/>
            <person name="Chen C."/>
            <person name="Yan M."/>
            <person name="Daum C."/>
            <person name="Ng V."/>
            <person name="Clum A."/>
            <person name="Steindorff A."/>
            <person name="Ohm R.A."/>
            <person name="Martin F."/>
            <person name="Silar P."/>
            <person name="Natvig D.O."/>
            <person name="Lalanne C."/>
            <person name="Gautier V."/>
            <person name="Ament-Velasquez S.L."/>
            <person name="Kruys A."/>
            <person name="Hutchinson M.I."/>
            <person name="Powell A.J."/>
            <person name="Barry K."/>
            <person name="Miller A.N."/>
            <person name="Grigoriev I.V."/>
            <person name="Debuchy R."/>
            <person name="Gladieux P."/>
            <person name="Hiltunen Thoren M."/>
            <person name="Johannesson H."/>
        </authorList>
    </citation>
    <scope>NUCLEOTIDE SEQUENCE</scope>
    <source>
        <strain evidence="1">CBS 123565</strain>
    </source>
</reference>
<evidence type="ECO:0000313" key="2">
    <source>
        <dbReference type="Proteomes" id="UP001304895"/>
    </source>
</evidence>
<proteinExistence type="predicted"/>
<organism evidence="1 2">
    <name type="scientific">Trichocladium antarcticum</name>
    <dbReference type="NCBI Taxonomy" id="1450529"/>
    <lineage>
        <taxon>Eukaryota</taxon>
        <taxon>Fungi</taxon>
        <taxon>Dikarya</taxon>
        <taxon>Ascomycota</taxon>
        <taxon>Pezizomycotina</taxon>
        <taxon>Sordariomycetes</taxon>
        <taxon>Sordariomycetidae</taxon>
        <taxon>Sordariales</taxon>
        <taxon>Chaetomiaceae</taxon>
        <taxon>Trichocladium</taxon>
    </lineage>
</organism>
<dbReference type="Proteomes" id="UP001304895">
    <property type="component" value="Unassembled WGS sequence"/>
</dbReference>
<reference evidence="1" key="2">
    <citation type="submission" date="2023-05" db="EMBL/GenBank/DDBJ databases">
        <authorList>
            <consortium name="Lawrence Berkeley National Laboratory"/>
            <person name="Steindorff A."/>
            <person name="Hensen N."/>
            <person name="Bonometti L."/>
            <person name="Westerberg I."/>
            <person name="Brannstrom I.O."/>
            <person name="Guillou S."/>
            <person name="Cros-Aarteil S."/>
            <person name="Calhoun S."/>
            <person name="Haridas S."/>
            <person name="Kuo A."/>
            <person name="Mondo S."/>
            <person name="Pangilinan J."/>
            <person name="Riley R."/>
            <person name="Labutti K."/>
            <person name="Andreopoulos B."/>
            <person name="Lipzen A."/>
            <person name="Chen C."/>
            <person name="Yanf M."/>
            <person name="Daum C."/>
            <person name="Ng V."/>
            <person name="Clum A."/>
            <person name="Ohm R."/>
            <person name="Martin F."/>
            <person name="Silar P."/>
            <person name="Natvig D."/>
            <person name="Lalanne C."/>
            <person name="Gautier V."/>
            <person name="Ament-Velasquez S.L."/>
            <person name="Kruys A."/>
            <person name="Hutchinson M.I."/>
            <person name="Powell A.J."/>
            <person name="Barry K."/>
            <person name="Miller A.N."/>
            <person name="Grigoriev I.V."/>
            <person name="Debuchy R."/>
            <person name="Gladieux P."/>
            <person name="Thoren M.H."/>
            <person name="Johannesson H."/>
        </authorList>
    </citation>
    <scope>NUCLEOTIDE SEQUENCE</scope>
    <source>
        <strain evidence="1">CBS 123565</strain>
    </source>
</reference>
<keyword evidence="2" id="KW-1185">Reference proteome</keyword>
<evidence type="ECO:0000313" key="1">
    <source>
        <dbReference type="EMBL" id="KAK4137305.1"/>
    </source>
</evidence>
<name>A0AAN6UR30_9PEZI</name>
<accession>A0AAN6UR30</accession>
<sequence>MPRRTVSLSVSSVRVLPSAETIPKTASRILNRHIPRSFLRCGGDAWLVFSCGATFPNAFYCNRPPSRHLIEPTQLIL</sequence>
<dbReference type="AlphaFoldDB" id="A0AAN6UR30"/>
<comment type="caution">
    <text evidence="1">The sequence shown here is derived from an EMBL/GenBank/DDBJ whole genome shotgun (WGS) entry which is preliminary data.</text>
</comment>
<dbReference type="EMBL" id="MU853402">
    <property type="protein sequence ID" value="KAK4137305.1"/>
    <property type="molecule type" value="Genomic_DNA"/>
</dbReference>